<protein>
    <submittedName>
        <fullName evidence="2">Uncharacterized protein</fullName>
    </submittedName>
</protein>
<keyword evidence="3" id="KW-1185">Reference proteome</keyword>
<sequence>MTNIKGYLPGFLILAVCLTITFVAKHYYNPAPVQVFDYTKKESSNGCS</sequence>
<evidence type="ECO:0000313" key="3">
    <source>
        <dbReference type="Proteomes" id="UP000629603"/>
    </source>
</evidence>
<accession>A0A7S5R517</accession>
<keyword evidence="1" id="KW-0472">Membrane</keyword>
<organism evidence="2 3">
    <name type="scientific">Rhizobium phage RHph_TM30</name>
    <dbReference type="NCBI Taxonomy" id="2509764"/>
    <lineage>
        <taxon>Viruses</taxon>
        <taxon>Duplodnaviria</taxon>
        <taxon>Heunggongvirae</taxon>
        <taxon>Uroviricota</taxon>
        <taxon>Caudoviricetes</taxon>
        <taxon>Kleczkowskaviridae</taxon>
        <taxon>Cuauhnahuacvirus</taxon>
        <taxon>Cuauhnahuacvirus TM30</taxon>
    </lineage>
</organism>
<dbReference type="EMBL" id="MN988521">
    <property type="protein sequence ID" value="QIG71261.1"/>
    <property type="molecule type" value="Genomic_DNA"/>
</dbReference>
<name>A0A7S5R517_9CAUD</name>
<proteinExistence type="predicted"/>
<keyword evidence="1" id="KW-0812">Transmembrane</keyword>
<dbReference type="Proteomes" id="UP000629603">
    <property type="component" value="Segment"/>
</dbReference>
<reference evidence="2 3" key="1">
    <citation type="submission" date="2020-01" db="EMBL/GenBank/DDBJ databases">
        <title>Patterns of diversity and host range of bacteriophage communities associated with bean-nodulatin bacteria.</title>
        <authorList>
            <person name="Vann Cauwenberghe J."/>
            <person name="Santamaria R.I."/>
            <person name="Bustos P."/>
            <person name="Juarez S."/>
            <person name="Gonzalez V."/>
        </authorList>
    </citation>
    <scope>NUCLEOTIDE SEQUENCE [LARGE SCALE GENOMIC DNA]</scope>
</reference>
<keyword evidence="1" id="KW-1133">Transmembrane helix</keyword>
<evidence type="ECO:0000256" key="1">
    <source>
        <dbReference type="SAM" id="Phobius"/>
    </source>
</evidence>
<evidence type="ECO:0000313" key="2">
    <source>
        <dbReference type="EMBL" id="QIG71261.1"/>
    </source>
</evidence>
<feature type="transmembrane region" description="Helical" evidence="1">
    <location>
        <begin position="7"/>
        <end position="28"/>
    </location>
</feature>
<gene>
    <name evidence="2" type="ORF">EVB93_154</name>
</gene>